<dbReference type="PANTHER" id="PTHR12526:SF510">
    <property type="entry name" value="D-INOSITOL 3-PHOSPHATE GLYCOSYLTRANSFERASE"/>
    <property type="match status" value="1"/>
</dbReference>
<evidence type="ECO:0000256" key="1">
    <source>
        <dbReference type="ARBA" id="ARBA00022676"/>
    </source>
</evidence>
<dbReference type="Pfam" id="PF13692">
    <property type="entry name" value="Glyco_trans_1_4"/>
    <property type="match status" value="1"/>
</dbReference>
<evidence type="ECO:0000313" key="4">
    <source>
        <dbReference type="Proteomes" id="UP000438699"/>
    </source>
</evidence>
<accession>A0A6N6MXV3</accession>
<proteinExistence type="predicted"/>
<dbReference type="GO" id="GO:0016757">
    <property type="term" value="F:glycosyltransferase activity"/>
    <property type="evidence" value="ECO:0007669"/>
    <property type="project" value="UniProtKB-KW"/>
</dbReference>
<dbReference type="PANTHER" id="PTHR12526">
    <property type="entry name" value="GLYCOSYLTRANSFERASE"/>
    <property type="match status" value="1"/>
</dbReference>
<evidence type="ECO:0000256" key="2">
    <source>
        <dbReference type="ARBA" id="ARBA00022679"/>
    </source>
</evidence>
<dbReference type="OrthoDB" id="9790710at2"/>
<dbReference type="AlphaFoldDB" id="A0A6N6MXV3"/>
<protein>
    <submittedName>
        <fullName evidence="3">Glycosyltransferase family 4 protein</fullName>
    </submittedName>
</protein>
<dbReference type="RefSeq" id="WP_151151860.1">
    <property type="nucleotide sequence ID" value="NZ_WAIE01000008.1"/>
</dbReference>
<dbReference type="Gene3D" id="3.40.50.2000">
    <property type="entry name" value="Glycogen Phosphorylase B"/>
    <property type="match status" value="4"/>
</dbReference>
<evidence type="ECO:0000313" key="3">
    <source>
        <dbReference type="EMBL" id="KAB1439074.1"/>
    </source>
</evidence>
<keyword evidence="4" id="KW-1185">Reference proteome</keyword>
<keyword evidence="1" id="KW-0328">Glycosyltransferase</keyword>
<dbReference type="SUPFAM" id="SSF53756">
    <property type="entry name" value="UDP-Glycosyltransferase/glycogen phosphorylase"/>
    <property type="match status" value="1"/>
</dbReference>
<dbReference type="Proteomes" id="UP000438699">
    <property type="component" value="Unassembled WGS sequence"/>
</dbReference>
<reference evidence="3 4" key="1">
    <citation type="journal article" date="2017" name="Int. J. Syst. Evol. Microbiol.">
        <title>Desulfovibrio senegalensis sp. nov., a mesophilic sulfate reducer isolated from marine sediment.</title>
        <authorList>
            <person name="Thioye A."/>
            <person name="Gam Z.B.A."/>
            <person name="Mbengue M."/>
            <person name="Cayol J.L."/>
            <person name="Joseph-Bartoli M."/>
            <person name="Toure-Kane C."/>
            <person name="Labat M."/>
        </authorList>
    </citation>
    <scope>NUCLEOTIDE SEQUENCE [LARGE SCALE GENOMIC DNA]</scope>
    <source>
        <strain evidence="3 4">DSM 101509</strain>
    </source>
</reference>
<dbReference type="CDD" id="cd03801">
    <property type="entry name" value="GT4_PimA-like"/>
    <property type="match status" value="1"/>
</dbReference>
<name>A0A6N6MXV3_9BACT</name>
<sequence length="541" mass="60405">MNEKRIWGTLDPFYESGAVLGRKVANARFMDFLLRADPFDEYHFFLGSEAAARAQRETLQRMAPSIAARGGFSVMDRRELPSRLAATRYHCFHQSDCMTLQPHLARLRNARSRRIFPITGVTHSLSYADYGRLFLQHVWPGATPRDCIVSTSTAGVAAVENHFEALRQGYGLESVPGPVVRRIPLGIDPQTFEPAGRSGQGPCSLLVFGRISHYSKMDLLPLLRALHRLFSDGLDPASVRLVLAGWTEDNDDYTPVLRELAANIGLDLVIRARPTEAEKTAIFHEADVFVSIADNPQETFGITVLEAGAFGLPAVVSDYDGYKDLVRHEVTGLLVPTVGPQCTDEADLMAPFTYDNHYHLLLAQQTAVQIPALAESLHRLIADPDLRRTMGQAARERVCRQFAWPQVIEQYVRLWDELNDEPVDEASLRGVAHPAQVQFARVFGHYPTQSLHKDMLLAAGRTGQGLYRGRDFPLLYAGLERVIDPEVLKHMVFLARKPVTVAEMLERLGGLDNPLDPGRAEYHVLWALKHDILELTVFAGS</sequence>
<keyword evidence="2 3" id="KW-0808">Transferase</keyword>
<organism evidence="3 4">
    <name type="scientific">Pseudodesulfovibrio senegalensis</name>
    <dbReference type="NCBI Taxonomy" id="1721087"/>
    <lineage>
        <taxon>Bacteria</taxon>
        <taxon>Pseudomonadati</taxon>
        <taxon>Thermodesulfobacteriota</taxon>
        <taxon>Desulfovibrionia</taxon>
        <taxon>Desulfovibrionales</taxon>
        <taxon>Desulfovibrionaceae</taxon>
    </lineage>
</organism>
<gene>
    <name evidence="3" type="ORF">F8A88_14295</name>
</gene>
<dbReference type="EMBL" id="WAIE01000008">
    <property type="protein sequence ID" value="KAB1439074.1"/>
    <property type="molecule type" value="Genomic_DNA"/>
</dbReference>
<comment type="caution">
    <text evidence="3">The sequence shown here is derived from an EMBL/GenBank/DDBJ whole genome shotgun (WGS) entry which is preliminary data.</text>
</comment>